<dbReference type="SUPFAM" id="SSF117143">
    <property type="entry name" value="Flagellar hook protein flgE"/>
    <property type="match status" value="1"/>
</dbReference>
<evidence type="ECO:0000259" key="7">
    <source>
        <dbReference type="Pfam" id="PF06429"/>
    </source>
</evidence>
<evidence type="ECO:0000256" key="1">
    <source>
        <dbReference type="ARBA" id="ARBA00004117"/>
    </source>
</evidence>
<evidence type="ECO:0000256" key="3">
    <source>
        <dbReference type="ARBA" id="ARBA00019015"/>
    </source>
</evidence>
<gene>
    <name evidence="10" type="ORF">SAMN05216589_2642</name>
</gene>
<evidence type="ECO:0000313" key="10">
    <source>
        <dbReference type="EMBL" id="SES19382.1"/>
    </source>
</evidence>
<comment type="similarity">
    <text evidence="2 5">Belongs to the flagella basal body rod proteins family.</text>
</comment>
<proteinExistence type="inferred from homology"/>
<keyword evidence="4 5" id="KW-0975">Bacterial flagellum</keyword>
<evidence type="ECO:0000313" key="11">
    <source>
        <dbReference type="Proteomes" id="UP000186904"/>
    </source>
</evidence>
<dbReference type="Pfam" id="PF06429">
    <property type="entry name" value="Flg_bbr_C"/>
    <property type="match status" value="1"/>
</dbReference>
<accession>A0A1H9VCG6</accession>
<dbReference type="GO" id="GO:0009424">
    <property type="term" value="C:bacterial-type flagellum hook"/>
    <property type="evidence" value="ECO:0007669"/>
    <property type="project" value="TreeGrafter"/>
</dbReference>
<keyword evidence="10" id="KW-0282">Flagellum</keyword>
<dbReference type="Pfam" id="PF00460">
    <property type="entry name" value="Flg_bb_rod"/>
    <property type="match status" value="1"/>
</dbReference>
<keyword evidence="10" id="KW-0969">Cilium</keyword>
<dbReference type="InterPro" id="IPR001444">
    <property type="entry name" value="Flag_bb_rod_N"/>
</dbReference>
<name>A0A1H9VCG6_9GAMM</name>
<dbReference type="InterPro" id="IPR037058">
    <property type="entry name" value="Falgellar_hook_FlgE_sf"/>
</dbReference>
<evidence type="ECO:0000256" key="5">
    <source>
        <dbReference type="RuleBase" id="RU362116"/>
    </source>
</evidence>
<comment type="subcellular location">
    <subcellularLocation>
        <location evidence="1 5">Bacterial flagellum basal body</location>
    </subcellularLocation>
</comment>
<protein>
    <recommendedName>
        <fullName evidence="3 5">Flagellar hook protein FlgE</fullName>
    </recommendedName>
</protein>
<dbReference type="InterPro" id="IPR011491">
    <property type="entry name" value="FlgE_D2"/>
</dbReference>
<dbReference type="Pfam" id="PF22692">
    <property type="entry name" value="LlgE_F_G_D1"/>
    <property type="match status" value="1"/>
</dbReference>
<evidence type="ECO:0000256" key="4">
    <source>
        <dbReference type="ARBA" id="ARBA00023143"/>
    </source>
</evidence>
<dbReference type="RefSeq" id="WP_074780458.1">
    <property type="nucleotide sequence ID" value="NZ_FOGN01000005.1"/>
</dbReference>
<dbReference type="PANTHER" id="PTHR30435">
    <property type="entry name" value="FLAGELLAR PROTEIN"/>
    <property type="match status" value="1"/>
</dbReference>
<organism evidence="10 11">
    <name type="scientific">Halopseudomonas bauzanensis</name>
    <dbReference type="NCBI Taxonomy" id="653930"/>
    <lineage>
        <taxon>Bacteria</taxon>
        <taxon>Pseudomonadati</taxon>
        <taxon>Pseudomonadota</taxon>
        <taxon>Gammaproteobacteria</taxon>
        <taxon>Pseudomonadales</taxon>
        <taxon>Pseudomonadaceae</taxon>
        <taxon>Halopseudomonas</taxon>
    </lineage>
</organism>
<feature type="domain" description="Flagellar basal body rod protein N-terminal" evidence="6">
    <location>
        <begin position="4"/>
        <end position="33"/>
    </location>
</feature>
<feature type="domain" description="Flagellar hook protein FlgE D2" evidence="8">
    <location>
        <begin position="223"/>
        <end position="356"/>
    </location>
</feature>
<dbReference type="GO" id="GO:0009425">
    <property type="term" value="C:bacterial-type flagellum basal body"/>
    <property type="evidence" value="ECO:0007669"/>
    <property type="project" value="UniProtKB-SubCell"/>
</dbReference>
<dbReference type="Gene3D" id="2.60.98.20">
    <property type="entry name" value="Flagellar hook protein FlgE"/>
    <property type="match status" value="1"/>
</dbReference>
<dbReference type="EMBL" id="FOGN01000005">
    <property type="protein sequence ID" value="SES19382.1"/>
    <property type="molecule type" value="Genomic_DNA"/>
</dbReference>
<dbReference type="AlphaFoldDB" id="A0A1H9VCG6"/>
<sequence>MSFNIGLSGIRAASSDLNITGNNIANASTVGFKSSRAEFADVYSASILGTGSNAQGSGVVLDNVAQIFTQGNINYTENSLDLAINGNGFFVTSNNGALSYTRAGYFGTNQEGFIVNNNGERLQGYGVNAVTGRINEGVPTDLRVDTRAANPNRTSKVESTLNLNSTSVRPTAAQNAYDTTFATEYSAHITANAVDPATPTEDEMAAARAAAEPAALTAARDQARTGFDPSDSSTYNSSTSVNVYDSLGNAHVMTKYFVKTDANTWDMHVLIDGRDLSGTLATDPAFSSDPEVLTFNSSGALIGGQITNIGGAAGWQPLDANGEPAGAEVQNLSLDLTGSSQYASSFGVTSVVQDGFTTGELAGLSIDDNGMLIARYTNGQTKTQGQLVLATFANQQGLKPLGDTAWAQSSASGEPVIGVPGSGTQGLIQSGALEQSNVDLSEMLINLIVAQRNYQANAKTIQTEDAVTQTIINLR</sequence>
<evidence type="ECO:0000256" key="2">
    <source>
        <dbReference type="ARBA" id="ARBA00009677"/>
    </source>
</evidence>
<dbReference type="PANTHER" id="PTHR30435:SF1">
    <property type="entry name" value="FLAGELLAR HOOK PROTEIN FLGE"/>
    <property type="match status" value="1"/>
</dbReference>
<evidence type="ECO:0000259" key="9">
    <source>
        <dbReference type="Pfam" id="PF22692"/>
    </source>
</evidence>
<dbReference type="Proteomes" id="UP000186904">
    <property type="component" value="Unassembled WGS sequence"/>
</dbReference>
<feature type="domain" description="Flagellar basal-body/hook protein C-terminal" evidence="7">
    <location>
        <begin position="429"/>
        <end position="474"/>
    </location>
</feature>
<comment type="function">
    <text evidence="5">A flexible structure which links the flagellar filament to the drive apparatus in the basal body.</text>
</comment>
<feature type="domain" description="Flagellar hook protein FlgE/F/G-like D1" evidence="9">
    <location>
        <begin position="83"/>
        <end position="133"/>
    </location>
</feature>
<dbReference type="InterPro" id="IPR010930">
    <property type="entry name" value="Flg_bb/hook_C_dom"/>
</dbReference>
<evidence type="ECO:0000259" key="8">
    <source>
        <dbReference type="Pfam" id="PF07559"/>
    </source>
</evidence>
<dbReference type="GO" id="GO:0071978">
    <property type="term" value="P:bacterial-type flagellum-dependent swarming motility"/>
    <property type="evidence" value="ECO:0007669"/>
    <property type="project" value="TreeGrafter"/>
</dbReference>
<dbReference type="InterPro" id="IPR037925">
    <property type="entry name" value="FlgE/F/G-like"/>
</dbReference>
<dbReference type="InterPro" id="IPR053967">
    <property type="entry name" value="LlgE_F_G-like_D1"/>
</dbReference>
<dbReference type="InterPro" id="IPR020013">
    <property type="entry name" value="Flagellar_FlgE/F/G"/>
</dbReference>
<dbReference type="Pfam" id="PF07559">
    <property type="entry name" value="FlgE_D2"/>
    <property type="match status" value="1"/>
</dbReference>
<dbReference type="NCBIfam" id="TIGR03506">
    <property type="entry name" value="FlgEFG_subfam"/>
    <property type="match status" value="1"/>
</dbReference>
<reference evidence="10 11" key="1">
    <citation type="submission" date="2016-10" db="EMBL/GenBank/DDBJ databases">
        <authorList>
            <person name="de Groot N.N."/>
        </authorList>
    </citation>
    <scope>NUCLEOTIDE SEQUENCE [LARGE SCALE GENOMIC DNA]</scope>
    <source>
        <strain evidence="10 11">DSM 22558</strain>
    </source>
</reference>
<keyword evidence="10" id="KW-0966">Cell projection</keyword>
<evidence type="ECO:0000259" key="6">
    <source>
        <dbReference type="Pfam" id="PF00460"/>
    </source>
</evidence>
<dbReference type="GO" id="GO:0005829">
    <property type="term" value="C:cytosol"/>
    <property type="evidence" value="ECO:0007669"/>
    <property type="project" value="TreeGrafter"/>
</dbReference>